<comment type="caution">
    <text evidence="3">The sequence shown here is derived from an EMBL/GenBank/DDBJ whole genome shotgun (WGS) entry which is preliminary data.</text>
</comment>
<evidence type="ECO:0000313" key="4">
    <source>
        <dbReference type="Proteomes" id="UP000321400"/>
    </source>
</evidence>
<reference evidence="3 4" key="1">
    <citation type="submission" date="2019-07" db="EMBL/GenBank/DDBJ databases">
        <title>Whole genome shotgun sequence of Halolactibacillus alkaliphilus NBRC 103919.</title>
        <authorList>
            <person name="Hosoyama A."/>
            <person name="Uohara A."/>
            <person name="Ohji S."/>
            <person name="Ichikawa N."/>
        </authorList>
    </citation>
    <scope>NUCLEOTIDE SEQUENCE [LARGE SCALE GENOMIC DNA]</scope>
    <source>
        <strain evidence="3 4">NBRC 103919</strain>
    </source>
</reference>
<dbReference type="Proteomes" id="UP000321400">
    <property type="component" value="Unassembled WGS sequence"/>
</dbReference>
<dbReference type="InterPro" id="IPR029000">
    <property type="entry name" value="Cyclophilin-like_dom_sf"/>
</dbReference>
<dbReference type="SUPFAM" id="SSF50891">
    <property type="entry name" value="Cyclophilin-like"/>
    <property type="match status" value="1"/>
</dbReference>
<dbReference type="RefSeq" id="WP_089799727.1">
    <property type="nucleotide sequence ID" value="NZ_BJYE01000003.1"/>
</dbReference>
<feature type="domain" description="6-phospho-N-acetylmuramidase C-terminal" evidence="1">
    <location>
        <begin position="248"/>
        <end position="360"/>
    </location>
</feature>
<dbReference type="Gene3D" id="3.20.20.70">
    <property type="entry name" value="Aldolase class I"/>
    <property type="match status" value="1"/>
</dbReference>
<dbReference type="InterPro" id="IPR013785">
    <property type="entry name" value="Aldolase_TIM"/>
</dbReference>
<dbReference type="InterPro" id="IPR043894">
    <property type="entry name" value="MupG_C"/>
</dbReference>
<dbReference type="OrthoDB" id="5809921at2"/>
<evidence type="ECO:0000259" key="1">
    <source>
        <dbReference type="Pfam" id="PF05913"/>
    </source>
</evidence>
<dbReference type="PANTHER" id="PTHR38435:SF1">
    <property type="entry name" value="DUF871 DOMAIN-CONTAINING PROTEIN"/>
    <property type="match status" value="1"/>
</dbReference>
<proteinExistence type="predicted"/>
<accession>A0A511WXT4</accession>
<dbReference type="Gene3D" id="2.40.100.10">
    <property type="entry name" value="Cyclophilin-like"/>
    <property type="match status" value="1"/>
</dbReference>
<organism evidence="3 4">
    <name type="scientific">Halolactibacillus alkaliphilus</name>
    <dbReference type="NCBI Taxonomy" id="442899"/>
    <lineage>
        <taxon>Bacteria</taxon>
        <taxon>Bacillati</taxon>
        <taxon>Bacillota</taxon>
        <taxon>Bacilli</taxon>
        <taxon>Bacillales</taxon>
        <taxon>Bacillaceae</taxon>
        <taxon>Halolactibacillus</taxon>
    </lineage>
</organism>
<dbReference type="InterPro" id="IPR017853">
    <property type="entry name" value="GH"/>
</dbReference>
<evidence type="ECO:0000313" key="3">
    <source>
        <dbReference type="EMBL" id="GEN55934.1"/>
    </source>
</evidence>
<dbReference type="InterPro" id="IPR043797">
    <property type="entry name" value="MupG_N"/>
</dbReference>
<dbReference type="Pfam" id="PF19200">
    <property type="entry name" value="MupG_N"/>
    <property type="match status" value="1"/>
</dbReference>
<keyword evidence="4" id="KW-1185">Reference proteome</keyword>
<dbReference type="Pfam" id="PF05913">
    <property type="entry name" value="MupG_C"/>
    <property type="match status" value="1"/>
</dbReference>
<gene>
    <name evidence="3" type="ORF">HAL01_03980</name>
</gene>
<sequence>MRRIGVSLYLSKSTFEEDQAYLDLARKYGFTRIFTSLLEIEGDTTEVIHKYKRTIEYGNSIGMETILDISPALFEQLRISYEDLSFFKELGASGLRLDLGFTGLEEAMMTKNTLGLKIEVNMSSGTKYIENIMSYHPNKDQLCASHNFYPQQYTGISQTHFEETTALFNKYHLTTAAFVTSQVGQLGPWPVQTGLCTLEDHRFLNIQTQVTHYRLMGTIDDLIIGNAYATEAELKAMSEAFFSPHPLLPIDAYTDLLPIEKKILFNETHIYRGDRSAYLIRSTATRVKYKAEDFPVREVKPIEKGDVIIGSNAFGQYKGETQIALTAVDNLGERNVVGAMKKEAIFLLDYLKPWSSFHFVESMC</sequence>
<dbReference type="PANTHER" id="PTHR38435">
    <property type="match status" value="1"/>
</dbReference>
<evidence type="ECO:0000259" key="2">
    <source>
        <dbReference type="Pfam" id="PF19200"/>
    </source>
</evidence>
<dbReference type="SUPFAM" id="SSF51445">
    <property type="entry name" value="(Trans)glycosidases"/>
    <property type="match status" value="1"/>
</dbReference>
<protein>
    <submittedName>
        <fullName evidence="3">Outer surface protein</fullName>
    </submittedName>
</protein>
<dbReference type="InterPro" id="IPR008589">
    <property type="entry name" value="MupG"/>
</dbReference>
<dbReference type="STRING" id="442899.SAMN05720591_10319"/>
<dbReference type="EMBL" id="BJYE01000003">
    <property type="protein sequence ID" value="GEN55934.1"/>
    <property type="molecule type" value="Genomic_DNA"/>
</dbReference>
<name>A0A511WXT4_9BACI</name>
<feature type="domain" description="6-phospho-N-acetylmuramidase N-terminal" evidence="2">
    <location>
        <begin position="4"/>
        <end position="238"/>
    </location>
</feature>
<dbReference type="AlphaFoldDB" id="A0A511WXT4"/>